<evidence type="ECO:0000256" key="3">
    <source>
        <dbReference type="ARBA" id="ARBA00022452"/>
    </source>
</evidence>
<evidence type="ECO:0000256" key="12">
    <source>
        <dbReference type="RuleBase" id="RU003357"/>
    </source>
</evidence>
<comment type="similarity">
    <text evidence="11 12">Belongs to the TonB-dependent receptor family.</text>
</comment>
<evidence type="ECO:0000259" key="15">
    <source>
        <dbReference type="Pfam" id="PF07715"/>
    </source>
</evidence>
<evidence type="ECO:0000256" key="13">
    <source>
        <dbReference type="SAM" id="SignalP"/>
    </source>
</evidence>
<evidence type="ECO:0000256" key="1">
    <source>
        <dbReference type="ARBA" id="ARBA00004571"/>
    </source>
</evidence>
<dbReference type="SUPFAM" id="SSF56935">
    <property type="entry name" value="Porins"/>
    <property type="match status" value="1"/>
</dbReference>
<keyword evidence="10 11" id="KW-0998">Cell outer membrane</keyword>
<evidence type="ECO:0000256" key="4">
    <source>
        <dbReference type="ARBA" id="ARBA00022496"/>
    </source>
</evidence>
<organism evidence="16 17">
    <name type="scientific">Henriciella pelagia</name>
    <dbReference type="NCBI Taxonomy" id="1977912"/>
    <lineage>
        <taxon>Bacteria</taxon>
        <taxon>Pseudomonadati</taxon>
        <taxon>Pseudomonadota</taxon>
        <taxon>Alphaproteobacteria</taxon>
        <taxon>Hyphomonadales</taxon>
        <taxon>Hyphomonadaceae</taxon>
        <taxon>Henriciella</taxon>
    </lineage>
</organism>
<dbReference type="InterPro" id="IPR039426">
    <property type="entry name" value="TonB-dep_rcpt-like"/>
</dbReference>
<evidence type="ECO:0000313" key="17">
    <source>
        <dbReference type="Proteomes" id="UP000628854"/>
    </source>
</evidence>
<feature type="chain" id="PRO_5046775826" evidence="13">
    <location>
        <begin position="17"/>
        <end position="748"/>
    </location>
</feature>
<dbReference type="Proteomes" id="UP000628854">
    <property type="component" value="Unassembled WGS sequence"/>
</dbReference>
<gene>
    <name evidence="16" type="primary">fyuA</name>
    <name evidence="16" type="ORF">GCM10011503_12310</name>
</gene>
<sequence>MCASALGLIFSHSAFAQDVSGPAADASPEEGEAVARLGQVVVTAQRREETAQNVPVSLTAVSGAELEAKAVTDLDELSQGIVGISYDNTSIATPELYIRGVGTNRRDIGSDPSSAVYVDDIYQPRFSNVLSGLVDLERVEVLRGPQGTLFGRNTIGGAISATTSAPSDEFEGRIYGTVGNKEHIAGGGSLSGPLSDRVRARLSGGYADEEGFMFDNVSGKDNGVRTYSVRGKIEFDLTDSLLFRLGANYTDTNQGGTFLHAANTPLFIASPFVPQATALDGDRYRGDYSLPGENDLQHQQIDARLIWSGDAVTATAITSWIGFEQTATQDLDATAFDIVTYEGVTDTDTYSAELRLASNDGGGATFGDRLSWVAGIYYFNDKGDEGATFTTGTDSIVSFLAANPTQTPPFSPGVLRKADQTNQTTDMTSVAVYGQGTLSLTDYLSLTLGARYTEDDRDYTHTSINGLPGVPLPVVPQSFSLPGNLKSNSFDPKVGLEFRPVDDVMFYTSYSEGFKSGAVQSTATTIQIAGRSADPETVKAYEVGMKSEFFSNRFRLNIAAFQNEFEDLQVRRVVVFPGGFSSAIIENAASSTIKGLEIETSAVLSPELQINASYAYLDASYDSYVVDANAGIDFSGNDLVRTPHHRYNLETIYTKAFGEAELQLRAAYNYIGEFYYQPANLPRDLEESHGLISASAQYTFPNGTTSIQLWGRNLGNEEYRTYSNLLDQQVTEGWSAKRTFGVTVSQRF</sequence>
<evidence type="ECO:0000256" key="8">
    <source>
        <dbReference type="ARBA" id="ARBA00023077"/>
    </source>
</evidence>
<evidence type="ECO:0000256" key="9">
    <source>
        <dbReference type="ARBA" id="ARBA00023136"/>
    </source>
</evidence>
<keyword evidence="6" id="KW-0408">Iron</keyword>
<evidence type="ECO:0000256" key="5">
    <source>
        <dbReference type="ARBA" id="ARBA00022692"/>
    </source>
</evidence>
<dbReference type="PROSITE" id="PS52016">
    <property type="entry name" value="TONB_DEPENDENT_REC_3"/>
    <property type="match status" value="1"/>
</dbReference>
<proteinExistence type="inferred from homology"/>
<evidence type="ECO:0000256" key="10">
    <source>
        <dbReference type="ARBA" id="ARBA00023237"/>
    </source>
</evidence>
<evidence type="ECO:0000256" key="7">
    <source>
        <dbReference type="ARBA" id="ARBA00023065"/>
    </source>
</evidence>
<dbReference type="EMBL" id="BMKF01000001">
    <property type="protein sequence ID" value="GGB65018.1"/>
    <property type="molecule type" value="Genomic_DNA"/>
</dbReference>
<dbReference type="Pfam" id="PF07715">
    <property type="entry name" value="Plug"/>
    <property type="match status" value="1"/>
</dbReference>
<keyword evidence="17" id="KW-1185">Reference proteome</keyword>
<protein>
    <submittedName>
        <fullName evidence="16">TonB-dependent receptor</fullName>
    </submittedName>
</protein>
<comment type="caution">
    <text evidence="16">The sequence shown here is derived from an EMBL/GenBank/DDBJ whole genome shotgun (WGS) entry which is preliminary data.</text>
</comment>
<keyword evidence="8 12" id="KW-0798">TonB box</keyword>
<keyword evidence="3 11" id="KW-1134">Transmembrane beta strand</keyword>
<dbReference type="PANTHER" id="PTHR32552:SF81">
    <property type="entry name" value="TONB-DEPENDENT OUTER MEMBRANE RECEPTOR"/>
    <property type="match status" value="1"/>
</dbReference>
<keyword evidence="9 11" id="KW-0472">Membrane</keyword>
<dbReference type="CDD" id="cd01347">
    <property type="entry name" value="ligand_gated_channel"/>
    <property type="match status" value="1"/>
</dbReference>
<dbReference type="InterPro" id="IPR012910">
    <property type="entry name" value="Plug_dom"/>
</dbReference>
<evidence type="ECO:0000256" key="6">
    <source>
        <dbReference type="ARBA" id="ARBA00023004"/>
    </source>
</evidence>
<keyword evidence="13" id="KW-0732">Signal</keyword>
<keyword evidence="16" id="KW-0675">Receptor</keyword>
<evidence type="ECO:0000256" key="2">
    <source>
        <dbReference type="ARBA" id="ARBA00022448"/>
    </source>
</evidence>
<keyword evidence="4" id="KW-0410">Iron transport</keyword>
<accession>A0ABQ1JES7</accession>
<dbReference type="InterPro" id="IPR000531">
    <property type="entry name" value="Beta-barrel_TonB"/>
</dbReference>
<evidence type="ECO:0000256" key="11">
    <source>
        <dbReference type="PROSITE-ProRule" id="PRU01360"/>
    </source>
</evidence>
<evidence type="ECO:0000313" key="16">
    <source>
        <dbReference type="EMBL" id="GGB65018.1"/>
    </source>
</evidence>
<feature type="domain" description="TonB-dependent receptor plug" evidence="15">
    <location>
        <begin position="51"/>
        <end position="158"/>
    </location>
</feature>
<dbReference type="InterPro" id="IPR036942">
    <property type="entry name" value="Beta-barrel_TonB_sf"/>
</dbReference>
<dbReference type="Gene3D" id="2.40.170.20">
    <property type="entry name" value="TonB-dependent receptor, beta-barrel domain"/>
    <property type="match status" value="1"/>
</dbReference>
<feature type="signal peptide" evidence="13">
    <location>
        <begin position="1"/>
        <end position="16"/>
    </location>
</feature>
<comment type="subcellular location">
    <subcellularLocation>
        <location evidence="1 11">Cell outer membrane</location>
        <topology evidence="1 11">Multi-pass membrane protein</topology>
    </subcellularLocation>
</comment>
<keyword evidence="7" id="KW-0406">Ion transport</keyword>
<dbReference type="Pfam" id="PF00593">
    <property type="entry name" value="TonB_dep_Rec_b-barrel"/>
    <property type="match status" value="1"/>
</dbReference>
<reference evidence="17" key="1">
    <citation type="journal article" date="2019" name="Int. J. Syst. Evol. Microbiol.">
        <title>The Global Catalogue of Microorganisms (GCM) 10K type strain sequencing project: providing services to taxonomists for standard genome sequencing and annotation.</title>
        <authorList>
            <consortium name="The Broad Institute Genomics Platform"/>
            <consortium name="The Broad Institute Genome Sequencing Center for Infectious Disease"/>
            <person name="Wu L."/>
            <person name="Ma J."/>
        </authorList>
    </citation>
    <scope>NUCLEOTIDE SEQUENCE [LARGE SCALE GENOMIC DNA]</scope>
    <source>
        <strain evidence="17">CGMCC 1.15928</strain>
    </source>
</reference>
<keyword evidence="5 11" id="KW-0812">Transmembrane</keyword>
<evidence type="ECO:0000259" key="14">
    <source>
        <dbReference type="Pfam" id="PF00593"/>
    </source>
</evidence>
<dbReference type="PANTHER" id="PTHR32552">
    <property type="entry name" value="FERRICHROME IRON RECEPTOR-RELATED"/>
    <property type="match status" value="1"/>
</dbReference>
<name>A0ABQ1JES7_9PROT</name>
<keyword evidence="2 11" id="KW-0813">Transport</keyword>
<feature type="domain" description="TonB-dependent receptor-like beta-barrel" evidence="14">
    <location>
        <begin position="234"/>
        <end position="714"/>
    </location>
</feature>